<dbReference type="GO" id="GO:0016780">
    <property type="term" value="F:phosphotransferase activity, for other substituted phosphate groups"/>
    <property type="evidence" value="ECO:0007669"/>
    <property type="project" value="TreeGrafter"/>
</dbReference>
<feature type="domain" description="Bacterial sugar transferase" evidence="3">
    <location>
        <begin position="3"/>
        <end position="172"/>
    </location>
</feature>
<dbReference type="OrthoDB" id="9808602at2"/>
<proteinExistence type="inferred from homology"/>
<name>A0A1I4QRD4_9GAMM</name>
<dbReference type="Pfam" id="PF02397">
    <property type="entry name" value="Bac_transf"/>
    <property type="match status" value="1"/>
</dbReference>
<dbReference type="AlphaFoldDB" id="A0A1I4QRD4"/>
<evidence type="ECO:0000313" key="5">
    <source>
        <dbReference type="Proteomes" id="UP000198519"/>
    </source>
</evidence>
<evidence type="ECO:0000259" key="3">
    <source>
        <dbReference type="Pfam" id="PF02397"/>
    </source>
</evidence>
<keyword evidence="2" id="KW-0812">Transmembrane</keyword>
<keyword evidence="2" id="KW-1133">Transmembrane helix</keyword>
<sequence>MIRILDIVIASFGLLAGLPILFVIFIAGLFDTGSPLFLQERVGRNRAPFTLVKFRTMKVDTASVASHLASASSITRFGHFLRRTKLDELPQLWNVLKGEMSLVGPRPCLFNQETLILEREKRGVLLARPGITGLAQINEIDMSTPVLLAETDAKMLHSLGIKDYFRYILQTVVGKGSGDRVSKER</sequence>
<keyword evidence="4" id="KW-0808">Transferase</keyword>
<dbReference type="InterPro" id="IPR003362">
    <property type="entry name" value="Bact_transf"/>
</dbReference>
<dbReference type="STRING" id="488535.SAMN04487963_2519"/>
<evidence type="ECO:0000313" key="4">
    <source>
        <dbReference type="EMBL" id="SFM42266.1"/>
    </source>
</evidence>
<dbReference type="EMBL" id="FOUE01000003">
    <property type="protein sequence ID" value="SFM42266.1"/>
    <property type="molecule type" value="Genomic_DNA"/>
</dbReference>
<keyword evidence="2" id="KW-0472">Membrane</keyword>
<keyword evidence="5" id="KW-1185">Reference proteome</keyword>
<reference evidence="5" key="1">
    <citation type="submission" date="2016-10" db="EMBL/GenBank/DDBJ databases">
        <authorList>
            <person name="Varghese N."/>
            <person name="Submissions S."/>
        </authorList>
    </citation>
    <scope>NUCLEOTIDE SEQUENCE [LARGE SCALE GENOMIC DNA]</scope>
    <source>
        <strain evidence="5">CGMCC 1.7061</strain>
    </source>
</reference>
<accession>A0A1I4QRD4</accession>
<protein>
    <submittedName>
        <fullName evidence="4">Sugar transferase involved in LPS biosynthesis (Colanic, teichoic acid)</fullName>
    </submittedName>
</protein>
<evidence type="ECO:0000256" key="1">
    <source>
        <dbReference type="ARBA" id="ARBA00006464"/>
    </source>
</evidence>
<feature type="transmembrane region" description="Helical" evidence="2">
    <location>
        <begin position="7"/>
        <end position="30"/>
    </location>
</feature>
<dbReference type="PANTHER" id="PTHR30576">
    <property type="entry name" value="COLANIC BIOSYNTHESIS UDP-GLUCOSE LIPID CARRIER TRANSFERASE"/>
    <property type="match status" value="1"/>
</dbReference>
<dbReference type="RefSeq" id="WP_092023037.1">
    <property type="nucleotide sequence ID" value="NZ_FOUE01000003.1"/>
</dbReference>
<dbReference type="Proteomes" id="UP000198519">
    <property type="component" value="Unassembled WGS sequence"/>
</dbReference>
<dbReference type="PANTHER" id="PTHR30576:SF10">
    <property type="entry name" value="SLL5057 PROTEIN"/>
    <property type="match status" value="1"/>
</dbReference>
<evidence type="ECO:0000256" key="2">
    <source>
        <dbReference type="SAM" id="Phobius"/>
    </source>
</evidence>
<gene>
    <name evidence="4" type="ORF">SAMN04487963_2519</name>
</gene>
<organism evidence="4 5">
    <name type="scientific">Marinobacter zhejiangensis</name>
    <dbReference type="NCBI Taxonomy" id="488535"/>
    <lineage>
        <taxon>Bacteria</taxon>
        <taxon>Pseudomonadati</taxon>
        <taxon>Pseudomonadota</taxon>
        <taxon>Gammaproteobacteria</taxon>
        <taxon>Pseudomonadales</taxon>
        <taxon>Marinobacteraceae</taxon>
        <taxon>Marinobacter</taxon>
    </lineage>
</organism>
<comment type="similarity">
    <text evidence="1">Belongs to the bacterial sugar transferase family.</text>
</comment>